<accession>A0A164V7G1</accession>
<dbReference type="Proteomes" id="UP000076858">
    <property type="component" value="Unassembled WGS sequence"/>
</dbReference>
<keyword evidence="2" id="KW-1185">Reference proteome</keyword>
<organism evidence="1 2">
    <name type="scientific">Daphnia magna</name>
    <dbReference type="NCBI Taxonomy" id="35525"/>
    <lineage>
        <taxon>Eukaryota</taxon>
        <taxon>Metazoa</taxon>
        <taxon>Ecdysozoa</taxon>
        <taxon>Arthropoda</taxon>
        <taxon>Crustacea</taxon>
        <taxon>Branchiopoda</taxon>
        <taxon>Diplostraca</taxon>
        <taxon>Cladocera</taxon>
        <taxon>Anomopoda</taxon>
        <taxon>Daphniidae</taxon>
        <taxon>Daphnia</taxon>
    </lineage>
</organism>
<dbReference type="AlphaFoldDB" id="A0A164V7G1"/>
<gene>
    <name evidence="1" type="ORF">APZ42_023148</name>
</gene>
<comment type="caution">
    <text evidence="1">The sequence shown here is derived from an EMBL/GenBank/DDBJ whole genome shotgun (WGS) entry which is preliminary data.</text>
</comment>
<dbReference type="EMBL" id="LRGB01001409">
    <property type="protein sequence ID" value="KZS12043.1"/>
    <property type="molecule type" value="Genomic_DNA"/>
</dbReference>
<protein>
    <submittedName>
        <fullName evidence="1">Uncharacterized protein</fullName>
    </submittedName>
</protein>
<sequence>MEWHVTTGRLSSADASDGNVNNFGRNDVLELLVEISHFDWRHERHATGRLLALRLARRTRRRFTEAVRTQDHVRNSLRIGVPLDLERAQRTALQMGRTRIRLNRTLMPLVMNFTPDSNEKFTAVAAGSIGRFLLRVHLPVQINWVGGKRMHGRYR</sequence>
<reference evidence="1 2" key="1">
    <citation type="submission" date="2016-03" db="EMBL/GenBank/DDBJ databases">
        <title>EvidentialGene: Evidence-directed Construction of Genes on Genomes.</title>
        <authorList>
            <person name="Gilbert D.G."/>
            <person name="Choi J.-H."/>
            <person name="Mockaitis K."/>
            <person name="Colbourne J."/>
            <person name="Pfrender M."/>
        </authorList>
    </citation>
    <scope>NUCLEOTIDE SEQUENCE [LARGE SCALE GENOMIC DNA]</scope>
    <source>
        <strain evidence="1 2">Xinb3</strain>
        <tissue evidence="1">Complete organism</tissue>
    </source>
</reference>
<evidence type="ECO:0000313" key="2">
    <source>
        <dbReference type="Proteomes" id="UP000076858"/>
    </source>
</evidence>
<proteinExistence type="predicted"/>
<evidence type="ECO:0000313" key="1">
    <source>
        <dbReference type="EMBL" id="KZS12043.1"/>
    </source>
</evidence>
<name>A0A164V7G1_9CRUS</name>